<protein>
    <submittedName>
        <fullName evidence="1">Uncharacterized protein</fullName>
    </submittedName>
</protein>
<gene>
    <name evidence="1" type="ORF">QG37_06810</name>
</gene>
<accession>A0A0L0NRP1</accession>
<evidence type="ECO:0000313" key="2">
    <source>
        <dbReference type="Proteomes" id="UP000037122"/>
    </source>
</evidence>
<sequence length="29" mass="3238">MRTVEGGTVEIYSQGGGEELIEMLLLIWI</sequence>
<proteinExistence type="predicted"/>
<organism evidence="1 2">
    <name type="scientific">Candidozyma auris</name>
    <name type="common">Yeast</name>
    <name type="synonym">Candida auris</name>
    <dbReference type="NCBI Taxonomy" id="498019"/>
    <lineage>
        <taxon>Eukaryota</taxon>
        <taxon>Fungi</taxon>
        <taxon>Dikarya</taxon>
        <taxon>Ascomycota</taxon>
        <taxon>Saccharomycotina</taxon>
        <taxon>Pichiomycetes</taxon>
        <taxon>Metschnikowiaceae</taxon>
        <taxon>Candidozyma</taxon>
    </lineage>
</organism>
<dbReference type="Proteomes" id="UP000037122">
    <property type="component" value="Unassembled WGS sequence"/>
</dbReference>
<name>A0A0L0NRP1_CANAR</name>
<evidence type="ECO:0000313" key="1">
    <source>
        <dbReference type="EMBL" id="KND96832.1"/>
    </source>
</evidence>
<dbReference type="AlphaFoldDB" id="A0A0L0NRP1"/>
<reference evidence="2" key="1">
    <citation type="journal article" date="2015" name="BMC Genomics">
        <title>Draft genome of a commonly misdiagnosed multidrug resistant pathogen Candida auris.</title>
        <authorList>
            <person name="Chatterjee S."/>
            <person name="Alampalli S.V."/>
            <person name="Nageshan R.K."/>
            <person name="Chettiar S.T."/>
            <person name="Joshi S."/>
            <person name="Tatu U.S."/>
        </authorList>
    </citation>
    <scope>NUCLEOTIDE SEQUENCE [LARGE SCALE GENOMIC DNA]</scope>
    <source>
        <strain evidence="2">6684</strain>
    </source>
</reference>
<comment type="caution">
    <text evidence="1">The sequence shown here is derived from an EMBL/GenBank/DDBJ whole genome shotgun (WGS) entry which is preliminary data.</text>
</comment>
<dbReference type="EMBL" id="LGST01000049">
    <property type="protein sequence ID" value="KND96832.1"/>
    <property type="molecule type" value="Genomic_DNA"/>
</dbReference>